<evidence type="ECO:0000313" key="1">
    <source>
        <dbReference type="EMBL" id="KKK97314.1"/>
    </source>
</evidence>
<organism evidence="1">
    <name type="scientific">marine sediment metagenome</name>
    <dbReference type="NCBI Taxonomy" id="412755"/>
    <lineage>
        <taxon>unclassified sequences</taxon>
        <taxon>metagenomes</taxon>
        <taxon>ecological metagenomes</taxon>
    </lineage>
</organism>
<dbReference type="EMBL" id="LAZR01046104">
    <property type="protein sequence ID" value="KKK97314.1"/>
    <property type="molecule type" value="Genomic_DNA"/>
</dbReference>
<dbReference type="AlphaFoldDB" id="A0A0F9C4C7"/>
<comment type="caution">
    <text evidence="1">The sequence shown here is derived from an EMBL/GenBank/DDBJ whole genome shotgun (WGS) entry which is preliminary data.</text>
</comment>
<name>A0A0F9C4C7_9ZZZZ</name>
<protein>
    <submittedName>
        <fullName evidence="1">Uncharacterized protein</fullName>
    </submittedName>
</protein>
<sequence length="70" mass="8117">MRMYPPQVKDLDDAGRQIVLPALRLALCQHCGTPFFLEKEIERAFIMQSSPDNMTFFAHEECYNAILKLN</sequence>
<reference evidence="1" key="1">
    <citation type="journal article" date="2015" name="Nature">
        <title>Complex archaea that bridge the gap between prokaryotes and eukaryotes.</title>
        <authorList>
            <person name="Spang A."/>
            <person name="Saw J.H."/>
            <person name="Jorgensen S.L."/>
            <person name="Zaremba-Niedzwiedzka K."/>
            <person name="Martijn J."/>
            <person name="Lind A.E."/>
            <person name="van Eijk R."/>
            <person name="Schleper C."/>
            <person name="Guy L."/>
            <person name="Ettema T.J."/>
        </authorList>
    </citation>
    <scope>NUCLEOTIDE SEQUENCE</scope>
</reference>
<proteinExistence type="predicted"/>
<gene>
    <name evidence="1" type="ORF">LCGC14_2653980</name>
</gene>
<accession>A0A0F9C4C7</accession>